<evidence type="ECO:0000313" key="2">
    <source>
        <dbReference type="EMBL" id="KAI8035110.1"/>
    </source>
</evidence>
<dbReference type="EMBL" id="JAMKOV010000048">
    <property type="protein sequence ID" value="KAI8035110.1"/>
    <property type="molecule type" value="Genomic_DNA"/>
</dbReference>
<dbReference type="Proteomes" id="UP001059596">
    <property type="component" value="Unassembled WGS sequence"/>
</dbReference>
<evidence type="ECO:0000313" key="3">
    <source>
        <dbReference type="Proteomes" id="UP001059596"/>
    </source>
</evidence>
<feature type="compositionally biased region" description="Polar residues" evidence="1">
    <location>
        <begin position="9"/>
        <end position="37"/>
    </location>
</feature>
<gene>
    <name evidence="2" type="ORF">M5D96_012112</name>
</gene>
<organism evidence="2 3">
    <name type="scientific">Drosophila gunungcola</name>
    <name type="common">fruit fly</name>
    <dbReference type="NCBI Taxonomy" id="103775"/>
    <lineage>
        <taxon>Eukaryota</taxon>
        <taxon>Metazoa</taxon>
        <taxon>Ecdysozoa</taxon>
        <taxon>Arthropoda</taxon>
        <taxon>Hexapoda</taxon>
        <taxon>Insecta</taxon>
        <taxon>Pterygota</taxon>
        <taxon>Neoptera</taxon>
        <taxon>Endopterygota</taxon>
        <taxon>Diptera</taxon>
        <taxon>Brachycera</taxon>
        <taxon>Muscomorpha</taxon>
        <taxon>Ephydroidea</taxon>
        <taxon>Drosophilidae</taxon>
        <taxon>Drosophila</taxon>
        <taxon>Sophophora</taxon>
    </lineage>
</organism>
<evidence type="ECO:0000256" key="1">
    <source>
        <dbReference type="SAM" id="MobiDB-lite"/>
    </source>
</evidence>
<feature type="region of interest" description="Disordered" evidence="1">
    <location>
        <begin position="1"/>
        <end position="123"/>
    </location>
</feature>
<dbReference type="AlphaFoldDB" id="A0A9P9YDX3"/>
<name>A0A9P9YDX3_9MUSC</name>
<keyword evidence="3" id="KW-1185">Reference proteome</keyword>
<accession>A0A9P9YDX3</accession>
<proteinExistence type="predicted"/>
<protein>
    <submittedName>
        <fullName evidence="2">Uncharacterized protein</fullName>
    </submittedName>
</protein>
<reference evidence="2" key="1">
    <citation type="journal article" date="2023" name="Genome Biol. Evol.">
        <title>Long-read-based Genome Assembly of Drosophila gunungcola Reveals Fewer Chemosensory Genes in Flower-breeding Species.</title>
        <authorList>
            <person name="Negi A."/>
            <person name="Liao B.Y."/>
            <person name="Yeh S.D."/>
        </authorList>
    </citation>
    <scope>NUCLEOTIDE SEQUENCE</scope>
    <source>
        <strain evidence="2">Sukarami</strain>
    </source>
</reference>
<sequence length="123" mass="13351">MASALSMRTVMTSEMTCWTSPQRRAQSPLTKKSQRSPTPLLRRTHKTQPHPGRQHAPPHSPRPNGVKLSPRGHPSILGARPSHCHPASDLLNGKSHAHPADPSPPRFWTDSGTPSAGGITRRG</sequence>
<comment type="caution">
    <text evidence="2">The sequence shown here is derived from an EMBL/GenBank/DDBJ whole genome shotgun (WGS) entry which is preliminary data.</text>
</comment>